<dbReference type="InterPro" id="IPR036390">
    <property type="entry name" value="WH_DNA-bd_sf"/>
</dbReference>
<dbReference type="SUPFAM" id="SSF46785">
    <property type="entry name" value="Winged helix' DNA-binding domain"/>
    <property type="match status" value="1"/>
</dbReference>
<gene>
    <name evidence="1" type="ORF">PUW23_24765</name>
</gene>
<dbReference type="GO" id="GO:0003700">
    <property type="term" value="F:DNA-binding transcription factor activity"/>
    <property type="evidence" value="ECO:0007669"/>
    <property type="project" value="TreeGrafter"/>
</dbReference>
<evidence type="ECO:0000313" key="2">
    <source>
        <dbReference type="Proteomes" id="UP001220962"/>
    </source>
</evidence>
<sequence length="136" mass="15154">MDSLLQLSYLGKTNFIVAIKSLAILAAEDDLVTSNALTEKLGVESSFIRKVMAKLMREHIVEGYGGRYGGYKLLVNPEETTLYDIYAAIAKDAHSNEADKMIDDMDQIISEIMLESQQKIKEVLSKHSINDLTKGK</sequence>
<dbReference type="GO" id="GO:0005829">
    <property type="term" value="C:cytosol"/>
    <property type="evidence" value="ECO:0007669"/>
    <property type="project" value="TreeGrafter"/>
</dbReference>
<reference evidence="1" key="1">
    <citation type="submission" date="2023-02" db="EMBL/GenBank/DDBJ databases">
        <title>Pathogen: clinical or host-associated sample.</title>
        <authorList>
            <person name="Hergert J."/>
            <person name="Casey R."/>
            <person name="Wagner J."/>
            <person name="Young E.L."/>
            <person name="Oakeson K.F."/>
        </authorList>
    </citation>
    <scope>NUCLEOTIDE SEQUENCE</scope>
    <source>
        <strain evidence="1">2022CK-00830</strain>
    </source>
</reference>
<dbReference type="InterPro" id="IPR000944">
    <property type="entry name" value="Tscrpt_reg_Rrf2"/>
</dbReference>
<dbReference type="RefSeq" id="WP_274359212.1">
    <property type="nucleotide sequence ID" value="NZ_CP118101.1"/>
</dbReference>
<dbReference type="PROSITE" id="PS51197">
    <property type="entry name" value="HTH_RRF2_2"/>
    <property type="match status" value="1"/>
</dbReference>
<dbReference type="Gene3D" id="1.10.10.10">
    <property type="entry name" value="Winged helix-like DNA-binding domain superfamily/Winged helix DNA-binding domain"/>
    <property type="match status" value="1"/>
</dbReference>
<dbReference type="PANTHER" id="PTHR33221">
    <property type="entry name" value="WINGED HELIX-TURN-HELIX TRANSCRIPTIONAL REGULATOR, RRF2 FAMILY"/>
    <property type="match status" value="1"/>
</dbReference>
<dbReference type="Proteomes" id="UP001220962">
    <property type="component" value="Chromosome"/>
</dbReference>
<accession>A0AAX3MZ76</accession>
<protein>
    <submittedName>
        <fullName evidence="1">Rrf2 family transcriptional regulator</fullName>
    </submittedName>
</protein>
<evidence type="ECO:0000313" key="1">
    <source>
        <dbReference type="EMBL" id="WDH82617.1"/>
    </source>
</evidence>
<dbReference type="AlphaFoldDB" id="A0AAX3MZ76"/>
<dbReference type="EMBL" id="CP118101">
    <property type="protein sequence ID" value="WDH82617.1"/>
    <property type="molecule type" value="Genomic_DNA"/>
</dbReference>
<dbReference type="PANTHER" id="PTHR33221:SF15">
    <property type="entry name" value="HTH-TYPE TRANSCRIPTIONAL REGULATOR YWGB-RELATED"/>
    <property type="match status" value="1"/>
</dbReference>
<dbReference type="InterPro" id="IPR036388">
    <property type="entry name" value="WH-like_DNA-bd_sf"/>
</dbReference>
<organism evidence="1 2">
    <name type="scientific">Paenibacillus urinalis</name>
    <dbReference type="NCBI Taxonomy" id="521520"/>
    <lineage>
        <taxon>Bacteria</taxon>
        <taxon>Bacillati</taxon>
        <taxon>Bacillota</taxon>
        <taxon>Bacilli</taxon>
        <taxon>Bacillales</taxon>
        <taxon>Paenibacillaceae</taxon>
        <taxon>Paenibacillus</taxon>
    </lineage>
</organism>
<name>A0AAX3MZ76_9BACL</name>
<dbReference type="Pfam" id="PF02082">
    <property type="entry name" value="Rrf2"/>
    <property type="match status" value="1"/>
</dbReference>
<proteinExistence type="predicted"/>